<keyword evidence="2" id="KW-1185">Reference proteome</keyword>
<dbReference type="OrthoDB" id="303910at2157"/>
<dbReference type="KEGG" id="haly:HYG82_16855"/>
<dbReference type="RefSeq" id="WP_179262856.1">
    <property type="nucleotide sequence ID" value="NZ_CP058601.1"/>
</dbReference>
<organism evidence="1 2">
    <name type="scientific">Natrinema halophilum</name>
    <dbReference type="NCBI Taxonomy" id="1699371"/>
    <lineage>
        <taxon>Archaea</taxon>
        <taxon>Methanobacteriati</taxon>
        <taxon>Methanobacteriota</taxon>
        <taxon>Stenosarchaea group</taxon>
        <taxon>Halobacteria</taxon>
        <taxon>Halobacteriales</taxon>
        <taxon>Natrialbaceae</taxon>
        <taxon>Natrinema</taxon>
    </lineage>
</organism>
<evidence type="ECO:0000313" key="1">
    <source>
        <dbReference type="EMBL" id="QLG50396.1"/>
    </source>
</evidence>
<accession>A0A7D5KEP5</accession>
<protein>
    <submittedName>
        <fullName evidence="1">Uncharacterized protein</fullName>
    </submittedName>
</protein>
<dbReference type="AlphaFoldDB" id="A0A7D5KEP5"/>
<evidence type="ECO:0000313" key="2">
    <source>
        <dbReference type="Proteomes" id="UP000509241"/>
    </source>
</evidence>
<gene>
    <name evidence="1" type="ORF">HYG82_16855</name>
</gene>
<dbReference type="EMBL" id="CP058601">
    <property type="protein sequence ID" value="QLG50396.1"/>
    <property type="molecule type" value="Genomic_DNA"/>
</dbReference>
<dbReference type="GeneID" id="56034996"/>
<dbReference type="Proteomes" id="UP000509241">
    <property type="component" value="Chromosome"/>
</dbReference>
<sequence length="145" mass="16402">MPYSTPQQSTEEAESVYEDYVLDVRILEVTQPEGEEPRYRFDAPQHTPMTFADPETATLYADVYFDTNGFQEDGTGQRGVPPEVIQAGRDTLAAYFLTMPGTDLNWVASFYGKKPPKIERYVASVRQRSREIRSNAVERGIASPK</sequence>
<proteinExistence type="predicted"/>
<name>A0A7D5KEP5_9EURY</name>
<reference evidence="1 2" key="1">
    <citation type="submission" date="2020-07" db="EMBL/GenBank/DDBJ databases">
        <authorList>
            <person name="Cui H."/>
        </authorList>
    </citation>
    <scope>NUCLEOTIDE SEQUENCE [LARGE SCALE GENOMIC DNA]</scope>
    <source>
        <strain evidence="1 2">YPL8</strain>
    </source>
</reference>